<dbReference type="SMR" id="A2F811"/>
<dbReference type="OrthoDB" id="10260108at2759"/>
<keyword evidence="3" id="KW-1185">Reference proteome</keyword>
<dbReference type="InterPro" id="IPR032875">
    <property type="entry name" value="Succ_CoA_lig_flav_dom"/>
</dbReference>
<dbReference type="Pfam" id="PF13549">
    <property type="entry name" value="ATP-grasp_5"/>
    <property type="match status" value="1"/>
</dbReference>
<dbReference type="EMBL" id="DS113656">
    <property type="protein sequence ID" value="EAX98943.1"/>
    <property type="molecule type" value="Genomic_DNA"/>
</dbReference>
<dbReference type="VEuPathDB" id="TrichDB:TVAGG3_0383980"/>
<dbReference type="SUPFAM" id="SSF56059">
    <property type="entry name" value="Glutathione synthetase ATP-binding domain-like"/>
    <property type="match status" value="1"/>
</dbReference>
<reference evidence="2" key="1">
    <citation type="submission" date="2006-10" db="EMBL/GenBank/DDBJ databases">
        <authorList>
            <person name="Amadeo P."/>
            <person name="Zhao Q."/>
            <person name="Wortman J."/>
            <person name="Fraser-Liggett C."/>
            <person name="Carlton J."/>
        </authorList>
    </citation>
    <scope>NUCLEOTIDE SEQUENCE</scope>
    <source>
        <strain evidence="2">G3</strain>
    </source>
</reference>
<dbReference type="Gene3D" id="3.40.50.261">
    <property type="entry name" value="Succinyl-CoA synthetase domains"/>
    <property type="match status" value="2"/>
</dbReference>
<sequence>MLSALKSGIRFSSNSTEKLIQKVIAERPDGLLAEHEVLSIIGDLGFSIAPHCYATKTMSPEEVVKNINAKTVVAKGVVRYRKDGLLVTHKTDIGGLQFNIPNTPEGIAKAMKVFDERFNKNSPYELEGTLFVEQMKMSGDFGTELLVSGYQDPFFGPLVCYGFGGTTVEYLKSVMQPDHAQIFVPSLFTGTNYGRIIENLPASKLATGRVRGTKKHLDQAIVEPLLKNVQGLISKYSQYNRDAKYIIDELEVNPTVAVQGKMWALDGVMRVSPRGTLPYYDAQCSGKPLDRIECLTNPKSIVVAGASTTNPLNPGTVILKNAKDYGVKDCYVLHPKAKELCGVPAFKNLAALNKARNGEKIDLLSICIPAQGAGKLVSDAFDINNVKSIQVISGGFGETEHGSKMQNELHEKLLKMSNDRPVVNGPNTVGNLKEGGINTVFVPRNRSSSDGVSGARNCAFLCQSGAYMISRISDCSPSVLPKIAISVGNQLDLSVTDFLEHYVDLPDITTFGLYIEGLGDGQGISLMNVVKHANDIGKTVVIYKAGRSQAGVRAAKGHTAAMAGDYGMFKSLMENAGAIVADSTEQWNNIVTLATLYPSLMTEAKKHSIGIAALTNAGFQKCEIADQMMENGTENMLHLPKWSKQSLEVIDGVYKKYKIGEVVDVAEVLDVTPIFPDRGYYEILKGVLKDPQCDIAVCAFVPETNSMKCLEEELKDPNSILPLLKKLKAEYPTKPIICAIESGGKYRPLIEALRKEGIACFENVNAAAKAVVSIVRAANRFK</sequence>
<organism evidence="2 3">
    <name type="scientific">Trichomonas vaginalis (strain ATCC PRA-98 / G3)</name>
    <dbReference type="NCBI Taxonomy" id="412133"/>
    <lineage>
        <taxon>Eukaryota</taxon>
        <taxon>Metamonada</taxon>
        <taxon>Parabasalia</taxon>
        <taxon>Trichomonadida</taxon>
        <taxon>Trichomonadidae</taxon>
        <taxon>Trichomonas</taxon>
    </lineage>
</organism>
<protein>
    <submittedName>
        <fullName evidence="2">CoA binding domain containing protein</fullName>
    </submittedName>
</protein>
<dbReference type="RefSeq" id="XP_001311873.1">
    <property type="nucleotide sequence ID" value="XM_001311872.1"/>
</dbReference>
<dbReference type="SUPFAM" id="SSF51735">
    <property type="entry name" value="NAD(P)-binding Rossmann-fold domains"/>
    <property type="match status" value="1"/>
</dbReference>
<dbReference type="Gene3D" id="3.40.50.720">
    <property type="entry name" value="NAD(P)-binding Rossmann-like Domain"/>
    <property type="match status" value="1"/>
</dbReference>
<dbReference type="InterPro" id="IPR003781">
    <property type="entry name" value="CoA-bd"/>
</dbReference>
<dbReference type="PANTHER" id="PTHR42793:SF1">
    <property type="entry name" value="PEPTIDYL-LYSINE N-ACETYLTRANSFERASE PATZ"/>
    <property type="match status" value="1"/>
</dbReference>
<dbReference type="OMA" id="YDSWFIP"/>
<dbReference type="InterPro" id="IPR036291">
    <property type="entry name" value="NAD(P)-bd_dom_sf"/>
</dbReference>
<dbReference type="Proteomes" id="UP000001542">
    <property type="component" value="Unassembled WGS sequence"/>
</dbReference>
<dbReference type="SMART" id="SM00881">
    <property type="entry name" value="CoA_binding"/>
    <property type="match status" value="1"/>
</dbReference>
<dbReference type="InParanoid" id="A2F811"/>
<dbReference type="Gene3D" id="3.30.470.20">
    <property type="entry name" value="ATP-grasp fold, B domain"/>
    <property type="match status" value="1"/>
</dbReference>
<dbReference type="AlphaFoldDB" id="A2F811"/>
<feature type="domain" description="CoA-binding" evidence="1">
    <location>
        <begin position="295"/>
        <end position="396"/>
    </location>
</feature>
<evidence type="ECO:0000313" key="2">
    <source>
        <dbReference type="EMBL" id="EAX98943.1"/>
    </source>
</evidence>
<dbReference type="Pfam" id="PF13607">
    <property type="entry name" value="Succ_CoA_lig"/>
    <property type="match status" value="1"/>
</dbReference>
<accession>A2F811</accession>
<dbReference type="GO" id="GO:0061733">
    <property type="term" value="F:protein-lysine-acetyltransferase activity"/>
    <property type="evidence" value="ECO:0000318"/>
    <property type="project" value="GO_Central"/>
</dbReference>
<dbReference type="KEGG" id="tva:4756745"/>
<evidence type="ECO:0000259" key="1">
    <source>
        <dbReference type="SMART" id="SM00881"/>
    </source>
</evidence>
<reference evidence="2" key="2">
    <citation type="journal article" date="2007" name="Science">
        <title>Draft genome sequence of the sexually transmitted pathogen Trichomonas vaginalis.</title>
        <authorList>
            <person name="Carlton J.M."/>
            <person name="Hirt R.P."/>
            <person name="Silva J.C."/>
            <person name="Delcher A.L."/>
            <person name="Schatz M."/>
            <person name="Zhao Q."/>
            <person name="Wortman J.R."/>
            <person name="Bidwell S.L."/>
            <person name="Alsmark U.C.M."/>
            <person name="Besteiro S."/>
            <person name="Sicheritz-Ponten T."/>
            <person name="Noel C.J."/>
            <person name="Dacks J.B."/>
            <person name="Foster P.G."/>
            <person name="Simillion C."/>
            <person name="Van de Peer Y."/>
            <person name="Miranda-Saavedra D."/>
            <person name="Barton G.J."/>
            <person name="Westrop G.D."/>
            <person name="Mueller S."/>
            <person name="Dessi D."/>
            <person name="Fiori P.L."/>
            <person name="Ren Q."/>
            <person name="Paulsen I."/>
            <person name="Zhang H."/>
            <person name="Bastida-Corcuera F.D."/>
            <person name="Simoes-Barbosa A."/>
            <person name="Brown M.T."/>
            <person name="Hayes R.D."/>
            <person name="Mukherjee M."/>
            <person name="Okumura C.Y."/>
            <person name="Schneider R."/>
            <person name="Smith A.J."/>
            <person name="Vanacova S."/>
            <person name="Villalvazo M."/>
            <person name="Haas B.J."/>
            <person name="Pertea M."/>
            <person name="Feldblyum T.V."/>
            <person name="Utterback T.R."/>
            <person name="Shu C.L."/>
            <person name="Osoegawa K."/>
            <person name="de Jong P.J."/>
            <person name="Hrdy I."/>
            <person name="Horvathova L."/>
            <person name="Zubacova Z."/>
            <person name="Dolezal P."/>
            <person name="Malik S.B."/>
            <person name="Logsdon J.M. Jr."/>
            <person name="Henze K."/>
            <person name="Gupta A."/>
            <person name="Wang C.C."/>
            <person name="Dunne R.L."/>
            <person name="Upcroft J.A."/>
            <person name="Upcroft P."/>
            <person name="White O."/>
            <person name="Salzberg S.L."/>
            <person name="Tang P."/>
            <person name="Chiu C.-H."/>
            <person name="Lee Y.-S."/>
            <person name="Embley T.M."/>
            <person name="Coombs G.H."/>
            <person name="Mottram J.C."/>
            <person name="Tachezy J."/>
            <person name="Fraser-Liggett C.M."/>
            <person name="Johnson P.J."/>
        </authorList>
    </citation>
    <scope>NUCLEOTIDE SEQUENCE [LARGE SCALE GENOMIC DNA]</scope>
    <source>
        <strain evidence="2">G3</strain>
    </source>
</reference>
<dbReference type="SUPFAM" id="SSF52210">
    <property type="entry name" value="Succinyl-CoA synthetase domains"/>
    <property type="match status" value="2"/>
</dbReference>
<dbReference type="Pfam" id="PF13380">
    <property type="entry name" value="CoA_binding_2"/>
    <property type="match status" value="1"/>
</dbReference>
<dbReference type="PANTHER" id="PTHR42793">
    <property type="entry name" value="COA BINDING DOMAIN CONTAINING PROTEIN"/>
    <property type="match status" value="1"/>
</dbReference>
<proteinExistence type="predicted"/>
<name>A2F811_TRIV3</name>
<gene>
    <name evidence="2" type="ORF">TVAG_321030</name>
</gene>
<dbReference type="VEuPathDB" id="TrichDB:TVAG_321030"/>
<dbReference type="InterPro" id="IPR016102">
    <property type="entry name" value="Succinyl-CoA_synth-like"/>
</dbReference>
<evidence type="ECO:0000313" key="3">
    <source>
        <dbReference type="Proteomes" id="UP000001542"/>
    </source>
</evidence>